<gene>
    <name evidence="1" type="ORF">O6H91_11G053000</name>
</gene>
<proteinExistence type="predicted"/>
<sequence>MPARVLVQRNDANLPGALLLVALFLLMGIDFSISVDVDARGASKLCGIVFSSCGSLTVTDKDDEECSLYFADAKGGECVSNDPHVLDCLLSLTGRICRVIILVSETKPAVLTARYLHGRKMATTIGQTASSLDMRTRQASALSSVSIMEEEFAEQPNYPYRSHVHVQFYGILGGFSLVACVFICPCLQPNRKENPKELEKGKALASTSTSLEGSSLNEPSPRFASDASLSKSTGYMGFTMTDIANITCNFSASNVIGHGGFGTVYKGKLGDGKLVAIKRGKKEALQPHAFKEFQNEVTMLSNIDHLNLVKLIGYLEDDQEHILIVEYVSNGNLREHLDGIHGVTLDLATRLDIAIDVAHALTYLHLYAEKPIIHRDVKSSNILVTKKFRAKVADFGFSTTGPMEAGKTHVSTQVKGTAGYVDPEYFQTMQISPKTDVYSYGVLLIEMFSGRRPIEPKRPSNERVTILWAADRLVQGNAAEILDPKLELTSAASLAIRRLVELALHCSAPTRKNRPTMQEVAAVLWDIRKDYSNSSQEPTSKSVH</sequence>
<evidence type="ECO:0000313" key="1">
    <source>
        <dbReference type="EMBL" id="KAJ7538527.1"/>
    </source>
</evidence>
<organism evidence="1 2">
    <name type="scientific">Diphasiastrum complanatum</name>
    <name type="common">Issler's clubmoss</name>
    <name type="synonym">Lycopodium complanatum</name>
    <dbReference type="NCBI Taxonomy" id="34168"/>
    <lineage>
        <taxon>Eukaryota</taxon>
        <taxon>Viridiplantae</taxon>
        <taxon>Streptophyta</taxon>
        <taxon>Embryophyta</taxon>
        <taxon>Tracheophyta</taxon>
        <taxon>Lycopodiopsida</taxon>
        <taxon>Lycopodiales</taxon>
        <taxon>Lycopodiaceae</taxon>
        <taxon>Lycopodioideae</taxon>
        <taxon>Diphasiastrum</taxon>
    </lineage>
</organism>
<accession>A0ACC2C935</accession>
<name>A0ACC2C935_DIPCM</name>
<dbReference type="Proteomes" id="UP001162992">
    <property type="component" value="Chromosome 11"/>
</dbReference>
<protein>
    <submittedName>
        <fullName evidence="1">Uncharacterized protein</fullName>
    </submittedName>
</protein>
<dbReference type="EMBL" id="CM055102">
    <property type="protein sequence ID" value="KAJ7538527.1"/>
    <property type="molecule type" value="Genomic_DNA"/>
</dbReference>
<comment type="caution">
    <text evidence="1">The sequence shown here is derived from an EMBL/GenBank/DDBJ whole genome shotgun (WGS) entry which is preliminary data.</text>
</comment>
<reference evidence="2" key="1">
    <citation type="journal article" date="2024" name="Proc. Natl. Acad. Sci. U.S.A.">
        <title>Extraordinary preservation of gene collinearity over three hundred million years revealed in homosporous lycophytes.</title>
        <authorList>
            <person name="Li C."/>
            <person name="Wickell D."/>
            <person name="Kuo L.Y."/>
            <person name="Chen X."/>
            <person name="Nie B."/>
            <person name="Liao X."/>
            <person name="Peng D."/>
            <person name="Ji J."/>
            <person name="Jenkins J."/>
            <person name="Williams M."/>
            <person name="Shu S."/>
            <person name="Plott C."/>
            <person name="Barry K."/>
            <person name="Rajasekar S."/>
            <person name="Grimwood J."/>
            <person name="Han X."/>
            <person name="Sun S."/>
            <person name="Hou Z."/>
            <person name="He W."/>
            <person name="Dai G."/>
            <person name="Sun C."/>
            <person name="Schmutz J."/>
            <person name="Leebens-Mack J.H."/>
            <person name="Li F.W."/>
            <person name="Wang L."/>
        </authorList>
    </citation>
    <scope>NUCLEOTIDE SEQUENCE [LARGE SCALE GENOMIC DNA]</scope>
    <source>
        <strain evidence="2">cv. PW_Plant_1</strain>
    </source>
</reference>
<keyword evidence="2" id="KW-1185">Reference proteome</keyword>
<evidence type="ECO:0000313" key="2">
    <source>
        <dbReference type="Proteomes" id="UP001162992"/>
    </source>
</evidence>